<dbReference type="InterPro" id="IPR006665">
    <property type="entry name" value="OmpA-like"/>
</dbReference>
<name>A0A5B8XWU7_9DELT</name>
<keyword evidence="5" id="KW-1185">Reference proteome</keyword>
<keyword evidence="1" id="KW-0472">Membrane</keyword>
<dbReference type="Proteomes" id="UP000321595">
    <property type="component" value="Chromosome"/>
</dbReference>
<dbReference type="Gene3D" id="3.30.1330.60">
    <property type="entry name" value="OmpA-like domain"/>
    <property type="match status" value="1"/>
</dbReference>
<protein>
    <submittedName>
        <fullName evidence="4">OmpA family protein</fullName>
    </submittedName>
</protein>
<dbReference type="PANTHER" id="PTHR30329">
    <property type="entry name" value="STATOR ELEMENT OF FLAGELLAR MOTOR COMPLEX"/>
    <property type="match status" value="1"/>
</dbReference>
<dbReference type="InterPro" id="IPR050330">
    <property type="entry name" value="Bact_OuterMem_StrucFunc"/>
</dbReference>
<organism evidence="4 5">
    <name type="scientific">Microvenator marinus</name>
    <dbReference type="NCBI Taxonomy" id="2600177"/>
    <lineage>
        <taxon>Bacteria</taxon>
        <taxon>Deltaproteobacteria</taxon>
        <taxon>Bradymonadales</taxon>
        <taxon>Microvenatoraceae</taxon>
        <taxon>Microvenator</taxon>
    </lineage>
</organism>
<dbReference type="PROSITE" id="PS51123">
    <property type="entry name" value="OMPA_2"/>
    <property type="match status" value="1"/>
</dbReference>
<dbReference type="PANTHER" id="PTHR30329:SF21">
    <property type="entry name" value="LIPOPROTEIN YIAD-RELATED"/>
    <property type="match status" value="1"/>
</dbReference>
<dbReference type="KEGG" id="bbae:FRD01_13430"/>
<evidence type="ECO:0000259" key="3">
    <source>
        <dbReference type="PROSITE" id="PS51123"/>
    </source>
</evidence>
<dbReference type="EMBL" id="CP042467">
    <property type="protein sequence ID" value="QED28216.1"/>
    <property type="molecule type" value="Genomic_DNA"/>
</dbReference>
<evidence type="ECO:0000256" key="1">
    <source>
        <dbReference type="PROSITE-ProRule" id="PRU00473"/>
    </source>
</evidence>
<reference evidence="4 5" key="1">
    <citation type="submission" date="2019-08" db="EMBL/GenBank/DDBJ databases">
        <authorList>
            <person name="Liang Q."/>
        </authorList>
    </citation>
    <scope>NUCLEOTIDE SEQUENCE [LARGE SCALE GENOMIC DNA]</scope>
    <source>
        <strain evidence="4 5">V1718</strain>
    </source>
</reference>
<gene>
    <name evidence="4" type="ORF">FRD01_13430</name>
</gene>
<dbReference type="AlphaFoldDB" id="A0A5B8XWU7"/>
<dbReference type="OrthoDB" id="9783110at2"/>
<evidence type="ECO:0000313" key="4">
    <source>
        <dbReference type="EMBL" id="QED28216.1"/>
    </source>
</evidence>
<dbReference type="SUPFAM" id="SSF103088">
    <property type="entry name" value="OmpA-like"/>
    <property type="match status" value="1"/>
</dbReference>
<dbReference type="InterPro" id="IPR036737">
    <property type="entry name" value="OmpA-like_sf"/>
</dbReference>
<dbReference type="GO" id="GO:0016020">
    <property type="term" value="C:membrane"/>
    <property type="evidence" value="ECO:0007669"/>
    <property type="project" value="UniProtKB-UniRule"/>
</dbReference>
<dbReference type="Pfam" id="PF00691">
    <property type="entry name" value="OmpA"/>
    <property type="match status" value="1"/>
</dbReference>
<dbReference type="Gene3D" id="1.20.5.340">
    <property type="match status" value="1"/>
</dbReference>
<accession>A0A5B8XWU7</accession>
<dbReference type="CDD" id="cd07185">
    <property type="entry name" value="OmpA_C-like"/>
    <property type="match status" value="1"/>
</dbReference>
<keyword evidence="2" id="KW-0175">Coiled coil</keyword>
<proteinExistence type="predicted"/>
<evidence type="ECO:0000256" key="2">
    <source>
        <dbReference type="SAM" id="Coils"/>
    </source>
</evidence>
<feature type="coiled-coil region" evidence="2">
    <location>
        <begin position="41"/>
        <end position="142"/>
    </location>
</feature>
<feature type="domain" description="OmpA-like" evidence="3">
    <location>
        <begin position="161"/>
        <end position="282"/>
    </location>
</feature>
<sequence length="295" mass="32337">MNGLAHSPAQPTNQEDDMIKKIILSLLAISLSACGISEDVHNAVVKDLENTRMQLAETQQEKEQNEAALNQKIAELEGRIAELETKETQLSAEIADARAELSMYEDKTGGLEKALAATKTELDELRKQKVLQEKRLAEYRKLTEQLASMVKTGKLQVKIRNGNMVLQLSNNILFESGKTDVKKEGQDALTELAGILATIQNRKFLVAGHTDNVPISSGRFKSNWELSTARAVNVVTYLQEAGVSPNAMAAAGYGEFDPVADNSTDDGKAANRRIEIILLPNLDELPKLPKEVLEG</sequence>
<evidence type="ECO:0000313" key="5">
    <source>
        <dbReference type="Proteomes" id="UP000321595"/>
    </source>
</evidence>